<accession>A0ABX7VR93</accession>
<sequence>MGGGFAMPTVHLMAGIPGSGKSFFAKKLAVSNQAVYISSDDIRKQWYGNAGIQGDNSRIFDAIRRMIRNHLADGSDVVFDATNLSRRKRIHFTRNDVRGFPVVAHVLCTPYHTCLLRNQQRGRKVDEQVLNRMYKQFELPFSEEGFYRVAYYTPDLSLDCVHKQDVKRIMGEAVSYQDFFRVLNHFPGFPEIYELPHDSRLHHLSVSRHSYYLHQEVLHHYHSPAKEKLLWLSMLHDLGKGICKSFLHFKGVKRKYAHFDGHENVSAYLAIQLLKSLDYSHDFVHSTAKLISLHMLESETSKKRRKNANKLLHPEEKQILDHFTILNHQLR</sequence>
<proteinExistence type="predicted"/>
<name>A0ABX7VR93_9BACI</name>
<dbReference type="PANTHER" id="PTHR43883">
    <property type="entry name" value="SLR0207 PROTEIN"/>
    <property type="match status" value="1"/>
</dbReference>
<dbReference type="EMBL" id="CP046956">
    <property type="protein sequence ID" value="QTM98100.1"/>
    <property type="molecule type" value="Genomic_DNA"/>
</dbReference>
<keyword evidence="2" id="KW-1185">Reference proteome</keyword>
<dbReference type="Gene3D" id="3.40.50.300">
    <property type="entry name" value="P-loop containing nucleotide triphosphate hydrolases"/>
    <property type="match status" value="1"/>
</dbReference>
<dbReference type="InterPro" id="IPR052732">
    <property type="entry name" value="Cell-binding_unc_protein"/>
</dbReference>
<dbReference type="Pfam" id="PF13671">
    <property type="entry name" value="AAA_33"/>
    <property type="match status" value="1"/>
</dbReference>
<dbReference type="Gene3D" id="1.10.3090.10">
    <property type="entry name" value="cca-adding enzyme, domain 2"/>
    <property type="match status" value="1"/>
</dbReference>
<protein>
    <submittedName>
        <fullName evidence="1">AAA family ATPase</fullName>
    </submittedName>
</protein>
<dbReference type="InterPro" id="IPR027417">
    <property type="entry name" value="P-loop_NTPase"/>
</dbReference>
<organism evidence="1 2">
    <name type="scientific">Sediminibacillus dalangtanensis</name>
    <dbReference type="NCBI Taxonomy" id="2729421"/>
    <lineage>
        <taxon>Bacteria</taxon>
        <taxon>Bacillati</taxon>
        <taxon>Bacillota</taxon>
        <taxon>Bacilli</taxon>
        <taxon>Bacillales</taxon>
        <taxon>Bacillaceae</taxon>
        <taxon>Sediminibacillus</taxon>
    </lineage>
</organism>
<reference evidence="1 2" key="1">
    <citation type="submission" date="2019-12" db="EMBL/GenBank/DDBJ databases">
        <title>The whole genome sequencing of a strain isolated from a Mars analog, Dalangtan Playa.</title>
        <authorList>
            <person name="Huang T."/>
        </authorList>
    </citation>
    <scope>NUCLEOTIDE SEQUENCE [LARGE SCALE GENOMIC DNA]</scope>
    <source>
        <strain evidence="1 2">DP4-553-S</strain>
    </source>
</reference>
<evidence type="ECO:0000313" key="2">
    <source>
        <dbReference type="Proteomes" id="UP000665043"/>
    </source>
</evidence>
<dbReference type="PANTHER" id="PTHR43883:SF1">
    <property type="entry name" value="GLUCONOKINASE"/>
    <property type="match status" value="1"/>
</dbReference>
<dbReference type="Proteomes" id="UP000665043">
    <property type="component" value="Chromosome"/>
</dbReference>
<evidence type="ECO:0000313" key="1">
    <source>
        <dbReference type="EMBL" id="QTM98100.1"/>
    </source>
</evidence>
<dbReference type="SUPFAM" id="SSF52540">
    <property type="entry name" value="P-loop containing nucleoside triphosphate hydrolases"/>
    <property type="match status" value="1"/>
</dbReference>
<dbReference type="SUPFAM" id="SSF109604">
    <property type="entry name" value="HD-domain/PDEase-like"/>
    <property type="match status" value="1"/>
</dbReference>
<gene>
    <name evidence="1" type="ORF">ERJ70_01430</name>
</gene>